<evidence type="ECO:0000259" key="2">
    <source>
        <dbReference type="PROSITE" id="PS50994"/>
    </source>
</evidence>
<feature type="compositionally biased region" description="Basic and acidic residues" evidence="1">
    <location>
        <begin position="229"/>
        <end position="260"/>
    </location>
</feature>
<accession>A0ABP0SDL1</accession>
<dbReference type="InterPro" id="IPR012337">
    <property type="entry name" value="RNaseH-like_sf"/>
</dbReference>
<evidence type="ECO:0000256" key="1">
    <source>
        <dbReference type="SAM" id="MobiDB-lite"/>
    </source>
</evidence>
<feature type="non-terminal residue" evidence="3">
    <location>
        <position position="396"/>
    </location>
</feature>
<reference evidence="3 4" key="1">
    <citation type="submission" date="2024-02" db="EMBL/GenBank/DDBJ databases">
        <authorList>
            <person name="Chen Y."/>
            <person name="Shah S."/>
            <person name="Dougan E. K."/>
            <person name="Thang M."/>
            <person name="Chan C."/>
        </authorList>
    </citation>
    <scope>NUCLEOTIDE SEQUENCE [LARGE SCALE GENOMIC DNA]</scope>
</reference>
<keyword evidence="4" id="KW-1185">Reference proteome</keyword>
<dbReference type="Gene3D" id="3.30.420.10">
    <property type="entry name" value="Ribonuclease H-like superfamily/Ribonuclease H"/>
    <property type="match status" value="1"/>
</dbReference>
<dbReference type="PROSITE" id="PS50994">
    <property type="entry name" value="INTEGRASE"/>
    <property type="match status" value="1"/>
</dbReference>
<dbReference type="Proteomes" id="UP001642484">
    <property type="component" value="Unassembled WGS sequence"/>
</dbReference>
<evidence type="ECO:0000313" key="3">
    <source>
        <dbReference type="EMBL" id="CAK9110459.1"/>
    </source>
</evidence>
<gene>
    <name evidence="3" type="ORF">CCMP2556_LOCUS51344</name>
</gene>
<dbReference type="EMBL" id="CAXAMN010027391">
    <property type="protein sequence ID" value="CAK9110459.1"/>
    <property type="molecule type" value="Genomic_DNA"/>
</dbReference>
<feature type="domain" description="Integrase catalytic" evidence="2">
    <location>
        <begin position="1"/>
        <end position="140"/>
    </location>
</feature>
<comment type="caution">
    <text evidence="3">The sequence shown here is derived from an EMBL/GenBank/DDBJ whole genome shotgun (WGS) entry which is preliminary data.</text>
</comment>
<feature type="region of interest" description="Disordered" evidence="1">
    <location>
        <begin position="229"/>
        <end position="308"/>
    </location>
</feature>
<name>A0ABP0SDL1_9DINO</name>
<feature type="compositionally biased region" description="Basic and acidic residues" evidence="1">
    <location>
        <begin position="269"/>
        <end position="293"/>
    </location>
</feature>
<proteinExistence type="predicted"/>
<protein>
    <recommendedName>
        <fullName evidence="2">Integrase catalytic domain-containing protein</fullName>
    </recommendedName>
</protein>
<sequence>MVIPLRSHTATDARRAYLEWIRFMGVPQRLYTDLGKEFCSAFQDGAELDETLVEPSALEMPTQRSITERAGKNFKEILVKAMDNYAVQSDSEWRDLVDIVNVTEIYKFSELRRCDWLLREHSMKSNANKHSPIHYMPEDEKSQILKWVRPSSSGGKRQEIRQTTFKPNDVADCPIDYNRLKAQRRTTMYFEDGTTQEIVDEWHGEPLLQDHRWKGRTEFQMDDDLLPWEKTEAEKPHQEKIYEDPSMREEKEEHGTKRTMEDDEEEATGFEKKARREEEEQAKESRGMSRALEEAEESDPPGPAKRKRIDWIEMMMATLTPEIKKQKGQKEIKLKELLQEDRTKFWKAIKKEVDNNIQTGAYEILSPEESEKIRREGHHILQSRYVLVEKRIEPDE</sequence>
<dbReference type="InterPro" id="IPR001584">
    <property type="entry name" value="Integrase_cat-core"/>
</dbReference>
<dbReference type="SUPFAM" id="SSF53098">
    <property type="entry name" value="Ribonuclease H-like"/>
    <property type="match status" value="1"/>
</dbReference>
<organism evidence="3 4">
    <name type="scientific">Durusdinium trenchii</name>
    <dbReference type="NCBI Taxonomy" id="1381693"/>
    <lineage>
        <taxon>Eukaryota</taxon>
        <taxon>Sar</taxon>
        <taxon>Alveolata</taxon>
        <taxon>Dinophyceae</taxon>
        <taxon>Suessiales</taxon>
        <taxon>Symbiodiniaceae</taxon>
        <taxon>Durusdinium</taxon>
    </lineage>
</organism>
<evidence type="ECO:0000313" key="4">
    <source>
        <dbReference type="Proteomes" id="UP001642484"/>
    </source>
</evidence>
<dbReference type="InterPro" id="IPR036397">
    <property type="entry name" value="RNaseH_sf"/>
</dbReference>